<keyword evidence="3" id="KW-1185">Reference proteome</keyword>
<accession>A0A6A6W8P7</accession>
<protein>
    <recommendedName>
        <fullName evidence="4">Secreted protein</fullName>
    </recommendedName>
</protein>
<dbReference type="RefSeq" id="XP_033601376.1">
    <property type="nucleotide sequence ID" value="XM_033740801.1"/>
</dbReference>
<feature type="signal peptide" evidence="1">
    <location>
        <begin position="1"/>
        <end position="21"/>
    </location>
</feature>
<gene>
    <name evidence="2" type="ORF">EJ05DRAFT_326534</name>
</gene>
<evidence type="ECO:0000313" key="3">
    <source>
        <dbReference type="Proteomes" id="UP000799437"/>
    </source>
</evidence>
<organism evidence="2 3">
    <name type="scientific">Pseudovirgaria hyperparasitica</name>
    <dbReference type="NCBI Taxonomy" id="470096"/>
    <lineage>
        <taxon>Eukaryota</taxon>
        <taxon>Fungi</taxon>
        <taxon>Dikarya</taxon>
        <taxon>Ascomycota</taxon>
        <taxon>Pezizomycotina</taxon>
        <taxon>Dothideomycetes</taxon>
        <taxon>Dothideomycetes incertae sedis</taxon>
        <taxon>Acrospermales</taxon>
        <taxon>Acrospermaceae</taxon>
        <taxon>Pseudovirgaria</taxon>
    </lineage>
</organism>
<evidence type="ECO:0000313" key="2">
    <source>
        <dbReference type="EMBL" id="KAF2758925.1"/>
    </source>
</evidence>
<evidence type="ECO:0000256" key="1">
    <source>
        <dbReference type="SAM" id="SignalP"/>
    </source>
</evidence>
<dbReference type="EMBL" id="ML996570">
    <property type="protein sequence ID" value="KAF2758925.1"/>
    <property type="molecule type" value="Genomic_DNA"/>
</dbReference>
<sequence length="79" mass="9164">MYSLNVRVGILLVCFTLFVSTKSWVKSLDHVSGCLLCTGKKKFCEYHTPFVFFYLSVRPASTRFLYHYVISFNSLSLPR</sequence>
<dbReference type="AlphaFoldDB" id="A0A6A6W8P7"/>
<dbReference type="Proteomes" id="UP000799437">
    <property type="component" value="Unassembled WGS sequence"/>
</dbReference>
<feature type="chain" id="PRO_5025386948" description="Secreted protein" evidence="1">
    <location>
        <begin position="22"/>
        <end position="79"/>
    </location>
</feature>
<reference evidence="2" key="1">
    <citation type="journal article" date="2020" name="Stud. Mycol.">
        <title>101 Dothideomycetes genomes: a test case for predicting lifestyles and emergence of pathogens.</title>
        <authorList>
            <person name="Haridas S."/>
            <person name="Albert R."/>
            <person name="Binder M."/>
            <person name="Bloem J."/>
            <person name="Labutti K."/>
            <person name="Salamov A."/>
            <person name="Andreopoulos B."/>
            <person name="Baker S."/>
            <person name="Barry K."/>
            <person name="Bills G."/>
            <person name="Bluhm B."/>
            <person name="Cannon C."/>
            <person name="Castanera R."/>
            <person name="Culley D."/>
            <person name="Daum C."/>
            <person name="Ezra D."/>
            <person name="Gonzalez J."/>
            <person name="Henrissat B."/>
            <person name="Kuo A."/>
            <person name="Liang C."/>
            <person name="Lipzen A."/>
            <person name="Lutzoni F."/>
            <person name="Magnuson J."/>
            <person name="Mondo S."/>
            <person name="Nolan M."/>
            <person name="Ohm R."/>
            <person name="Pangilinan J."/>
            <person name="Park H.-J."/>
            <person name="Ramirez L."/>
            <person name="Alfaro M."/>
            <person name="Sun H."/>
            <person name="Tritt A."/>
            <person name="Yoshinaga Y."/>
            <person name="Zwiers L.-H."/>
            <person name="Turgeon B."/>
            <person name="Goodwin S."/>
            <person name="Spatafora J."/>
            <person name="Crous P."/>
            <person name="Grigoriev I."/>
        </authorList>
    </citation>
    <scope>NUCLEOTIDE SEQUENCE</scope>
    <source>
        <strain evidence="2">CBS 121739</strain>
    </source>
</reference>
<name>A0A6A6W8P7_9PEZI</name>
<evidence type="ECO:0008006" key="4">
    <source>
        <dbReference type="Google" id="ProtNLM"/>
    </source>
</evidence>
<proteinExistence type="predicted"/>
<keyword evidence="1" id="KW-0732">Signal</keyword>
<dbReference type="GeneID" id="54481855"/>